<name>A0A317L350_9BACI</name>
<dbReference type="GO" id="GO:0005975">
    <property type="term" value="P:carbohydrate metabolic process"/>
    <property type="evidence" value="ECO:0007669"/>
    <property type="project" value="InterPro"/>
</dbReference>
<accession>A0A317L350</accession>
<dbReference type="Pfam" id="PF17389">
    <property type="entry name" value="Bac_rhamnosid6H"/>
    <property type="match status" value="1"/>
</dbReference>
<dbReference type="InterPro" id="IPR008928">
    <property type="entry name" value="6-hairpin_glycosidase_sf"/>
</dbReference>
<comment type="caution">
    <text evidence="3">The sequence shown here is derived from an EMBL/GenBank/DDBJ whole genome shotgun (WGS) entry which is preliminary data.</text>
</comment>
<dbReference type="Gene3D" id="1.50.10.10">
    <property type="match status" value="1"/>
</dbReference>
<dbReference type="OrthoDB" id="9815108at2"/>
<sequence length="551" mass="62085">MPKRVIWKTEGIDAQVENEEILLEKRSGQITLDTGNACRLTNNGNRAGLLLDFGVELHGGIQILAWKGGNGKTRLRVRFGESAMEAMSELGENNSTNDHAIRDQEVEVSFMGMSEVGNTGFRFVRIDLLDEASFVDLKSIRAVFIYQDIEYKGSFRSNDDLLNNIWQTGAYTVHLNMQNYLWDGIKRDRLVWIGDMHPETSTIQSVFGYDDSVPRSLDLIRDETKIPGWMNGIPSYSMWWILIQKDWYMQNGNVEYLKEQKDYLLSLLSFLDSFILENGRNTTPNPFIDWPSTSNTKAVDAGVHSLLILAMEAGAMLCKELDESLLAERYLESAALLRKYVPEHGQSKQAAALMSLAGLVDKNSINEEVLSIDGAKDISTFLGYYVLKARVHAGDIIGSLETIREYWGGMLSLGATTFWEDFDVEWLQDAAKIDEVVTEDDSKVDVHGTYGDHCYIKYRHSLCHGWASGPTAWLSEFVLGIRIIEAGCKTIEIKPMLGDLDWVEGTYPTPKGNIFVRHELKVEGVVKSYIEAPKGIKVRCPQDAEVIVKNH</sequence>
<evidence type="ECO:0000313" key="4">
    <source>
        <dbReference type="Proteomes" id="UP000245624"/>
    </source>
</evidence>
<dbReference type="PANTHER" id="PTHR34987:SF6">
    <property type="entry name" value="ALPHA-L-RHAMNOSIDASE SIX-HAIRPIN GLYCOSIDASE DOMAIN-CONTAINING PROTEIN"/>
    <property type="match status" value="1"/>
</dbReference>
<dbReference type="SUPFAM" id="SSF48208">
    <property type="entry name" value="Six-hairpin glycosidases"/>
    <property type="match status" value="1"/>
</dbReference>
<dbReference type="Pfam" id="PF17390">
    <property type="entry name" value="Bac_rhamnosid_C"/>
    <property type="match status" value="1"/>
</dbReference>
<dbReference type="EMBL" id="QGTD01000005">
    <property type="protein sequence ID" value="PWU69664.1"/>
    <property type="molecule type" value="Genomic_DNA"/>
</dbReference>
<evidence type="ECO:0000313" key="3">
    <source>
        <dbReference type="EMBL" id="PWU69664.1"/>
    </source>
</evidence>
<dbReference type="PANTHER" id="PTHR34987">
    <property type="entry name" value="C, PUTATIVE (AFU_ORTHOLOGUE AFUA_3G02880)-RELATED"/>
    <property type="match status" value="1"/>
</dbReference>
<keyword evidence="4" id="KW-1185">Reference proteome</keyword>
<dbReference type="InterPro" id="IPR012341">
    <property type="entry name" value="6hp_glycosidase-like_sf"/>
</dbReference>
<feature type="domain" description="Alpha-L-rhamnosidase C-terminal" evidence="2">
    <location>
        <begin position="480"/>
        <end position="538"/>
    </location>
</feature>
<feature type="domain" description="Alpha-L-rhamnosidase six-hairpin glycosidase" evidence="1">
    <location>
        <begin position="152"/>
        <end position="352"/>
    </location>
</feature>
<gene>
    <name evidence="3" type="ORF">DLJ74_06330</name>
</gene>
<protein>
    <submittedName>
        <fullName evidence="3">Alpha-L-rhamnosidase</fullName>
    </submittedName>
</protein>
<dbReference type="InterPro" id="IPR035396">
    <property type="entry name" value="Bac_rhamnosid6H"/>
</dbReference>
<reference evidence="3 4" key="1">
    <citation type="submission" date="2018-05" db="EMBL/GenBank/DDBJ databases">
        <title>Genomic analysis of Gracilibacillus dipsosauri DD1 reveals novel features of a salt-tolerant amylase.</title>
        <authorList>
            <person name="Deutch C.E."/>
            <person name="Yang S."/>
        </authorList>
    </citation>
    <scope>NUCLEOTIDE SEQUENCE [LARGE SCALE GENOMIC DNA]</scope>
    <source>
        <strain evidence="3 4">DD1</strain>
    </source>
</reference>
<organism evidence="3 4">
    <name type="scientific">Gracilibacillus dipsosauri</name>
    <dbReference type="NCBI Taxonomy" id="178340"/>
    <lineage>
        <taxon>Bacteria</taxon>
        <taxon>Bacillati</taxon>
        <taxon>Bacillota</taxon>
        <taxon>Bacilli</taxon>
        <taxon>Bacillales</taxon>
        <taxon>Bacillaceae</taxon>
        <taxon>Gracilibacillus</taxon>
    </lineage>
</organism>
<proteinExistence type="predicted"/>
<dbReference type="InterPro" id="IPR035398">
    <property type="entry name" value="Bac_rhamnosid_C"/>
</dbReference>
<evidence type="ECO:0000259" key="1">
    <source>
        <dbReference type="Pfam" id="PF17389"/>
    </source>
</evidence>
<evidence type="ECO:0000259" key="2">
    <source>
        <dbReference type="Pfam" id="PF17390"/>
    </source>
</evidence>
<dbReference type="Gene3D" id="2.60.420.10">
    <property type="entry name" value="Maltose phosphorylase, domain 3"/>
    <property type="match status" value="1"/>
</dbReference>
<dbReference type="AlphaFoldDB" id="A0A317L350"/>
<dbReference type="Proteomes" id="UP000245624">
    <property type="component" value="Unassembled WGS sequence"/>
</dbReference>